<keyword evidence="3" id="KW-1003">Cell membrane</keyword>
<evidence type="ECO:0000313" key="14">
    <source>
        <dbReference type="EMBL" id="MTH67954.1"/>
    </source>
</evidence>
<dbReference type="Pfam" id="PF00702">
    <property type="entry name" value="Hydrolase"/>
    <property type="match status" value="1"/>
</dbReference>
<dbReference type="Gene3D" id="3.40.50.1000">
    <property type="entry name" value="HAD superfamily/HAD-like"/>
    <property type="match status" value="1"/>
</dbReference>
<dbReference type="Gene3D" id="1.20.1110.10">
    <property type="entry name" value="Calcium-transporting ATPase, transmembrane domain"/>
    <property type="match status" value="1"/>
</dbReference>
<dbReference type="GO" id="GO:0016887">
    <property type="term" value="F:ATP hydrolysis activity"/>
    <property type="evidence" value="ECO:0007669"/>
    <property type="project" value="InterPro"/>
</dbReference>
<dbReference type="PRINTS" id="PR00121">
    <property type="entry name" value="NAKATPASE"/>
</dbReference>
<dbReference type="InterPro" id="IPR018303">
    <property type="entry name" value="ATPase_P-typ_P_site"/>
</dbReference>
<dbReference type="InterPro" id="IPR023214">
    <property type="entry name" value="HAD_sf"/>
</dbReference>
<dbReference type="PROSITE" id="PS00154">
    <property type="entry name" value="ATPASE_E1_E2"/>
    <property type="match status" value="1"/>
</dbReference>
<dbReference type="PANTHER" id="PTHR43294:SF21">
    <property type="entry name" value="CATION TRANSPORTING ATPASE"/>
    <property type="match status" value="1"/>
</dbReference>
<dbReference type="SUPFAM" id="SSF81665">
    <property type="entry name" value="Calcium ATPase, transmembrane domain M"/>
    <property type="match status" value="1"/>
</dbReference>
<dbReference type="InterPro" id="IPR004014">
    <property type="entry name" value="ATPase_P-typ_cation-transptr_N"/>
</dbReference>
<evidence type="ECO:0000256" key="9">
    <source>
        <dbReference type="ARBA" id="ARBA00023136"/>
    </source>
</evidence>
<dbReference type="GO" id="GO:0005886">
    <property type="term" value="C:plasma membrane"/>
    <property type="evidence" value="ECO:0007669"/>
    <property type="project" value="UniProtKB-SubCell"/>
</dbReference>
<dbReference type="InterPro" id="IPR001757">
    <property type="entry name" value="P_typ_ATPase"/>
</dbReference>
<keyword evidence="6" id="KW-0067">ATP-binding</keyword>
<feature type="transmembrane region" description="Helical" evidence="12">
    <location>
        <begin position="222"/>
        <end position="242"/>
    </location>
</feature>
<dbReference type="SUPFAM" id="SSF81660">
    <property type="entry name" value="Metal cation-transporting ATPase, ATP-binding domain N"/>
    <property type="match status" value="1"/>
</dbReference>
<dbReference type="Pfam" id="PF00689">
    <property type="entry name" value="Cation_ATPase_C"/>
    <property type="match status" value="1"/>
</dbReference>
<feature type="region of interest" description="Disordered" evidence="11">
    <location>
        <begin position="437"/>
        <end position="466"/>
    </location>
</feature>
<comment type="similarity">
    <text evidence="2">Belongs to the cation transport ATPase (P-type) (TC 3.A.3) family. Type IIA subfamily.</text>
</comment>
<dbReference type="Gene3D" id="2.70.150.10">
    <property type="entry name" value="Calcium-transporting ATPase, cytoplasmic transduction domain A"/>
    <property type="match status" value="1"/>
</dbReference>
<dbReference type="SUPFAM" id="SSF81653">
    <property type="entry name" value="Calcium ATPase, transduction domain A"/>
    <property type="match status" value="1"/>
</dbReference>
<accession>A0A6I3M3L1</accession>
<keyword evidence="7" id="KW-1278">Translocase</keyword>
<dbReference type="OrthoDB" id="9814270at2"/>
<sequence>MDEPRVTGAEASVGLTSADAAARRARDGANALPGAKRPSVVRRLVGELTHFFALLLWGAAVLAFLAGLPELAIAIIAVIVVNAIFAVVQQARADRAADRLQEMLPARVTVRRDGRRRQVDAVDVVEGDLLLVESGDRVPADAEVVQANRLLVDTSMLTGESVAAGVEPGGTLFAGTFVVEGDAQAVVTATGARTRLAGIARMTTTEAPDTPLTRGLRGVVRLTASIAIGAGLLFLLISTLVGNPLQDAFIFAIGVTVALVPEALLPTVTLSLALGSERMARRSILVRNLEAVETLGSTTFICTDKTGTLTRNEMTVVRAWTPAGELGVDGGGYGPDADLSWSSPDAEPAMRELALGAVRCSTGYAEEVGGAWHPHGDPMEAAFDALARRLGIDTDADRRATPPELRFPFDSQLRRMAVVLADEVLVKGAPDTVLPRCTDVSGGTPGGTPGGAAGASPNDAAAGPAAGAAGSGAALAVAASVVDELTGRGLRVIAVAAVSRAGRTPSTQLEAEQGLRLLGLLALQDPPREGIAESLHACRQAGVRVAMITGDHPATARAIADEVGLRTPDAPVLSGEHLPADDQHLGAVLDHDGVVVARVSPEDKLRIARALRARGHVVAMTGDGVNDAPALHEADIGVAMGRGGTDVAREAADLVLLDDSFAGIVAGIEQGRATYVNIRRFLTYHLTDNVAELTPFVVWALSGGQFPLALGVLQIIALDLGTDTLSAVALGAEKPAKHLLEGPPVGGRLMNGTVLRRAFGVLGPLEAVLTMTAFVVSLVALGWRPGEAFPTGADLMAASGAAFMTVVFAQTANAFACRSSTKWPGALGWFTNRLLVVGVLVELAFSLVVLLQPTVAEILGQANPPLAGWAVALASMPILIAVDAADKRLRARHVHPHAAALT</sequence>
<dbReference type="SFLD" id="SFLDG00002">
    <property type="entry name" value="C1.7:_P-type_atpase_like"/>
    <property type="match status" value="1"/>
</dbReference>
<dbReference type="Pfam" id="PF00122">
    <property type="entry name" value="E1-E2_ATPase"/>
    <property type="match status" value="1"/>
</dbReference>
<dbReference type="SMART" id="SM00831">
    <property type="entry name" value="Cation_ATPase_N"/>
    <property type="match status" value="1"/>
</dbReference>
<dbReference type="InterPro" id="IPR050510">
    <property type="entry name" value="Cation_transp_ATPase_P-type"/>
</dbReference>
<evidence type="ECO:0000256" key="7">
    <source>
        <dbReference type="ARBA" id="ARBA00022967"/>
    </source>
</evidence>
<evidence type="ECO:0000256" key="4">
    <source>
        <dbReference type="ARBA" id="ARBA00022692"/>
    </source>
</evidence>
<evidence type="ECO:0000256" key="1">
    <source>
        <dbReference type="ARBA" id="ARBA00004651"/>
    </source>
</evidence>
<dbReference type="InterPro" id="IPR036412">
    <property type="entry name" value="HAD-like_sf"/>
</dbReference>
<feature type="transmembrane region" description="Helical" evidence="12">
    <location>
        <begin position="795"/>
        <end position="817"/>
    </location>
</feature>
<name>A0A6I3M3L1_9MICO</name>
<gene>
    <name evidence="14" type="ORF">GJ743_06155</name>
</gene>
<evidence type="ECO:0000256" key="6">
    <source>
        <dbReference type="ARBA" id="ARBA00022840"/>
    </source>
</evidence>
<evidence type="ECO:0000256" key="8">
    <source>
        <dbReference type="ARBA" id="ARBA00022989"/>
    </source>
</evidence>
<dbReference type="SFLD" id="SFLDS00003">
    <property type="entry name" value="Haloacid_Dehalogenase"/>
    <property type="match status" value="1"/>
</dbReference>
<evidence type="ECO:0000256" key="12">
    <source>
        <dbReference type="SAM" id="Phobius"/>
    </source>
</evidence>
<keyword evidence="4 12" id="KW-0812">Transmembrane</keyword>
<dbReference type="AlphaFoldDB" id="A0A6I3M3L1"/>
<feature type="compositionally biased region" description="Low complexity" evidence="11">
    <location>
        <begin position="454"/>
        <end position="466"/>
    </location>
</feature>
<comment type="subcellular location">
    <subcellularLocation>
        <location evidence="1">Cell membrane</location>
        <topology evidence="1">Multi-pass membrane protein</topology>
    </subcellularLocation>
</comment>
<keyword evidence="9 12" id="KW-0472">Membrane</keyword>
<feature type="transmembrane region" description="Helical" evidence="12">
    <location>
        <begin position="829"/>
        <end position="851"/>
    </location>
</feature>
<dbReference type="SUPFAM" id="SSF56784">
    <property type="entry name" value="HAD-like"/>
    <property type="match status" value="1"/>
</dbReference>
<dbReference type="NCBIfam" id="TIGR01494">
    <property type="entry name" value="ATPase_P-type"/>
    <property type="match status" value="2"/>
</dbReference>
<protein>
    <submittedName>
        <fullName evidence="14">HAD-IC family P-type ATPase</fullName>
    </submittedName>
</protein>
<dbReference type="InterPro" id="IPR044492">
    <property type="entry name" value="P_typ_ATPase_HD_dom"/>
</dbReference>
<feature type="transmembrane region" description="Helical" evidence="12">
    <location>
        <begin position="71"/>
        <end position="88"/>
    </location>
</feature>
<feature type="compositionally biased region" description="Gly residues" evidence="11">
    <location>
        <begin position="443"/>
        <end position="453"/>
    </location>
</feature>
<dbReference type="InterPro" id="IPR008250">
    <property type="entry name" value="ATPase_P-typ_transduc_dom_A_sf"/>
</dbReference>
<reference evidence="14 15" key="1">
    <citation type="submission" date="2019-11" db="EMBL/GenBank/DDBJ databases">
        <title>Agromyces kandeliae sp. nov., isolated from mangrove soil.</title>
        <authorList>
            <person name="Wang R."/>
        </authorList>
    </citation>
    <scope>NUCLEOTIDE SEQUENCE [LARGE SCALE GENOMIC DNA]</scope>
    <source>
        <strain evidence="14 15">JCM 11433</strain>
    </source>
</reference>
<dbReference type="RefSeq" id="WP_155051017.1">
    <property type="nucleotide sequence ID" value="NZ_BAAAIB010000001.1"/>
</dbReference>
<comment type="catalytic activity">
    <reaction evidence="10">
        <text>ATP + H2O = ADP + phosphate + H(+)</text>
        <dbReference type="Rhea" id="RHEA:13065"/>
        <dbReference type="ChEBI" id="CHEBI:15377"/>
        <dbReference type="ChEBI" id="CHEBI:15378"/>
        <dbReference type="ChEBI" id="CHEBI:30616"/>
        <dbReference type="ChEBI" id="CHEBI:43474"/>
        <dbReference type="ChEBI" id="CHEBI:456216"/>
    </reaction>
</comment>
<dbReference type="Proteomes" id="UP000433071">
    <property type="component" value="Unassembled WGS sequence"/>
</dbReference>
<evidence type="ECO:0000313" key="15">
    <source>
        <dbReference type="Proteomes" id="UP000433071"/>
    </source>
</evidence>
<feature type="transmembrane region" description="Helical" evidence="12">
    <location>
        <begin position="248"/>
        <end position="274"/>
    </location>
</feature>
<dbReference type="InterPro" id="IPR023298">
    <property type="entry name" value="ATPase_P-typ_TM_dom_sf"/>
</dbReference>
<feature type="transmembrane region" description="Helical" evidence="12">
    <location>
        <begin position="866"/>
        <end position="885"/>
    </location>
</feature>
<dbReference type="SFLD" id="SFLDF00027">
    <property type="entry name" value="p-type_atpase"/>
    <property type="match status" value="1"/>
</dbReference>
<dbReference type="GO" id="GO:0005524">
    <property type="term" value="F:ATP binding"/>
    <property type="evidence" value="ECO:0007669"/>
    <property type="project" value="UniProtKB-KW"/>
</dbReference>
<dbReference type="Gene3D" id="3.40.1110.10">
    <property type="entry name" value="Calcium-transporting ATPase, cytoplasmic domain N"/>
    <property type="match status" value="1"/>
</dbReference>
<evidence type="ECO:0000259" key="13">
    <source>
        <dbReference type="SMART" id="SM00831"/>
    </source>
</evidence>
<evidence type="ECO:0000256" key="10">
    <source>
        <dbReference type="ARBA" id="ARBA00049360"/>
    </source>
</evidence>
<dbReference type="Pfam" id="PF00690">
    <property type="entry name" value="Cation_ATPase_N"/>
    <property type="match status" value="1"/>
</dbReference>
<dbReference type="PANTHER" id="PTHR43294">
    <property type="entry name" value="SODIUM/POTASSIUM-TRANSPORTING ATPASE SUBUNIT ALPHA"/>
    <property type="match status" value="1"/>
</dbReference>
<evidence type="ECO:0000256" key="2">
    <source>
        <dbReference type="ARBA" id="ARBA00005675"/>
    </source>
</evidence>
<feature type="domain" description="Cation-transporting P-type ATPase N-terminal" evidence="13">
    <location>
        <begin position="2"/>
        <end position="68"/>
    </location>
</feature>
<evidence type="ECO:0000256" key="3">
    <source>
        <dbReference type="ARBA" id="ARBA00022475"/>
    </source>
</evidence>
<evidence type="ECO:0000256" key="11">
    <source>
        <dbReference type="SAM" id="MobiDB-lite"/>
    </source>
</evidence>
<feature type="transmembrane region" description="Helical" evidence="12">
    <location>
        <begin position="758"/>
        <end position="783"/>
    </location>
</feature>
<proteinExistence type="inferred from homology"/>
<dbReference type="InterPro" id="IPR006068">
    <property type="entry name" value="ATPase_P-typ_cation-transptr_C"/>
</dbReference>
<dbReference type="EMBL" id="WMLB01000017">
    <property type="protein sequence ID" value="MTH67954.1"/>
    <property type="molecule type" value="Genomic_DNA"/>
</dbReference>
<evidence type="ECO:0000256" key="5">
    <source>
        <dbReference type="ARBA" id="ARBA00022741"/>
    </source>
</evidence>
<dbReference type="PRINTS" id="PR00119">
    <property type="entry name" value="CATATPASE"/>
</dbReference>
<comment type="caution">
    <text evidence="14">The sequence shown here is derived from an EMBL/GenBank/DDBJ whole genome shotgun (WGS) entry which is preliminary data.</text>
</comment>
<organism evidence="14 15">
    <name type="scientific">Agromyces bracchium</name>
    <dbReference type="NCBI Taxonomy" id="88376"/>
    <lineage>
        <taxon>Bacteria</taxon>
        <taxon>Bacillati</taxon>
        <taxon>Actinomycetota</taxon>
        <taxon>Actinomycetes</taxon>
        <taxon>Micrococcales</taxon>
        <taxon>Microbacteriaceae</taxon>
        <taxon>Agromyces</taxon>
    </lineage>
</organism>
<dbReference type="Pfam" id="PF13246">
    <property type="entry name" value="Cation_ATPase"/>
    <property type="match status" value="1"/>
</dbReference>
<dbReference type="InterPro" id="IPR059000">
    <property type="entry name" value="ATPase_P-type_domA"/>
</dbReference>
<keyword evidence="5" id="KW-0547">Nucleotide-binding</keyword>
<dbReference type="InterPro" id="IPR023299">
    <property type="entry name" value="ATPase_P-typ_cyto_dom_N"/>
</dbReference>
<keyword evidence="8 12" id="KW-1133">Transmembrane helix</keyword>
<keyword evidence="15" id="KW-1185">Reference proteome</keyword>
<feature type="transmembrane region" description="Helical" evidence="12">
    <location>
        <begin position="44"/>
        <end position="65"/>
    </location>
</feature>